<evidence type="ECO:0000256" key="1">
    <source>
        <dbReference type="SAM" id="MobiDB-lite"/>
    </source>
</evidence>
<name>A0A7C8I990_9PLEO</name>
<feature type="region of interest" description="Disordered" evidence="1">
    <location>
        <begin position="383"/>
        <end position="404"/>
    </location>
</feature>
<protein>
    <recommendedName>
        <fullName evidence="4">F-box domain-containing protein</fullName>
    </recommendedName>
</protein>
<gene>
    <name evidence="2" type="ORF">BDV95DRAFT_354359</name>
</gene>
<dbReference type="PANTHER" id="PTHR42057:SF2">
    <property type="entry name" value="F-BOX DOMAIN PROTEIN (AFU_ORTHOLOGUE AFUA_4G00200)-RELATED"/>
    <property type="match status" value="1"/>
</dbReference>
<evidence type="ECO:0000313" key="2">
    <source>
        <dbReference type="EMBL" id="KAF2873828.1"/>
    </source>
</evidence>
<keyword evidence="3" id="KW-1185">Reference proteome</keyword>
<sequence>MFFQFPLELQQQCVQSLDVATLKSFRTVSKRALPLATEVLFDTVNLLPTNASAAKYSHILNNAQLNPLVRRAIFNTSDPAVLDRRGDPEFLDSFKDAMCSMTRFRHLKNVELKFAGACGRHGPWAFLVLESNVFRVCVLKAFFAGLEPIIQLESLTIKNLQVGTHESVYNWDSFQSVISKVKRLHLQIASETLNHQGRYREFRHAQHFFQADLAPRWLQPTHAQLTHLTLYAGQMKWGFWPSCDLRSIHFPALKSLALGNWTIVHEWQIEWLLSHGSTLVELVPDDCPIVTALMMNDQQITLHWPDLPNLCQRGGGHYFKEVALRWHHALPRFQSALPRLCYFAMGRGDWVAQTMFEDRYDMLTRCHWGRYCMFDRGKLTPGDGVAPRSGDSSKGPPIRKLRFEIGDPNDWKEDVAFPTCDEEDTEALASLLASVEKRARAKV</sequence>
<dbReference type="PANTHER" id="PTHR42057">
    <property type="entry name" value="F-BOX DOMAIN PROTEIN (AFU_ORTHOLOGUE AFUA_4G00200)"/>
    <property type="match status" value="1"/>
</dbReference>
<organism evidence="2 3">
    <name type="scientific">Massariosphaeria phaeospora</name>
    <dbReference type="NCBI Taxonomy" id="100035"/>
    <lineage>
        <taxon>Eukaryota</taxon>
        <taxon>Fungi</taxon>
        <taxon>Dikarya</taxon>
        <taxon>Ascomycota</taxon>
        <taxon>Pezizomycotina</taxon>
        <taxon>Dothideomycetes</taxon>
        <taxon>Pleosporomycetidae</taxon>
        <taxon>Pleosporales</taxon>
        <taxon>Pleosporales incertae sedis</taxon>
        <taxon>Massariosphaeria</taxon>
    </lineage>
</organism>
<proteinExistence type="predicted"/>
<dbReference type="AlphaFoldDB" id="A0A7C8I990"/>
<comment type="caution">
    <text evidence="2">The sequence shown here is derived from an EMBL/GenBank/DDBJ whole genome shotgun (WGS) entry which is preliminary data.</text>
</comment>
<dbReference type="EMBL" id="JAADJZ010000007">
    <property type="protein sequence ID" value="KAF2873828.1"/>
    <property type="molecule type" value="Genomic_DNA"/>
</dbReference>
<evidence type="ECO:0000313" key="3">
    <source>
        <dbReference type="Proteomes" id="UP000481861"/>
    </source>
</evidence>
<evidence type="ECO:0008006" key="4">
    <source>
        <dbReference type="Google" id="ProtNLM"/>
    </source>
</evidence>
<reference evidence="2 3" key="1">
    <citation type="submission" date="2020-01" db="EMBL/GenBank/DDBJ databases">
        <authorList>
            <consortium name="DOE Joint Genome Institute"/>
            <person name="Haridas S."/>
            <person name="Albert R."/>
            <person name="Binder M."/>
            <person name="Bloem J."/>
            <person name="Labutti K."/>
            <person name="Salamov A."/>
            <person name="Andreopoulos B."/>
            <person name="Baker S.E."/>
            <person name="Barry K."/>
            <person name="Bills G."/>
            <person name="Bluhm B.H."/>
            <person name="Cannon C."/>
            <person name="Castanera R."/>
            <person name="Culley D.E."/>
            <person name="Daum C."/>
            <person name="Ezra D."/>
            <person name="Gonzalez J.B."/>
            <person name="Henrissat B."/>
            <person name="Kuo A."/>
            <person name="Liang C."/>
            <person name="Lipzen A."/>
            <person name="Lutzoni F."/>
            <person name="Magnuson J."/>
            <person name="Mondo S."/>
            <person name="Nolan M."/>
            <person name="Ohm R."/>
            <person name="Pangilinan J."/>
            <person name="Park H.-J.H."/>
            <person name="Ramirez L."/>
            <person name="Alfaro M."/>
            <person name="Sun H."/>
            <person name="Tritt A."/>
            <person name="Yoshinaga Y."/>
            <person name="Zwiers L.-H.L."/>
            <person name="Turgeon B.G."/>
            <person name="Goodwin S.B."/>
            <person name="Spatafora J.W."/>
            <person name="Crous P.W."/>
            <person name="Grigoriev I.V."/>
        </authorList>
    </citation>
    <scope>NUCLEOTIDE SEQUENCE [LARGE SCALE GENOMIC DNA]</scope>
    <source>
        <strain evidence="2 3">CBS 611.86</strain>
    </source>
</reference>
<accession>A0A7C8I990</accession>
<dbReference type="OrthoDB" id="3140657at2759"/>
<dbReference type="Proteomes" id="UP000481861">
    <property type="component" value="Unassembled WGS sequence"/>
</dbReference>